<evidence type="ECO:0000313" key="6">
    <source>
        <dbReference type="EMBL" id="RXJ50149.1"/>
    </source>
</evidence>
<comment type="caution">
    <text evidence="6">The sequence shown here is derived from an EMBL/GenBank/DDBJ whole genome shotgun (WGS) entry which is preliminary data.</text>
</comment>
<evidence type="ECO:0000313" key="7">
    <source>
        <dbReference type="Proteomes" id="UP000289792"/>
    </source>
</evidence>
<proteinExistence type="predicted"/>
<dbReference type="OrthoDB" id="9768004at2"/>
<sequence length="382" mass="44912">MNTLTKKYIETRQRTEALCKPLQVEDYTPQSAIFSSPPKWHIAHVTWFFEEMILKNHVPNYQVFNKDFGFLFNSYYNSIGERIERNNRGLLTRPKIETVYDFRAFVDKAMINLLESTADEEVISLTILGINHEQQHQELLVSDIKYTLSLNPLYPKLYEKNFVNHFNGSEEWLKIDEGIYTIGHATNDFSFDNELGVHRVFLEPFEISKGLVTNGDFMTFINDDGYKQPKYWLDEAWFWIKDNKIAHPLYWKTVDDEWHQYALSGLEAIDKNAILTHISFYEASAFALWKGYRLPTEFEWEVASKKLQWGTHWEWTNSAYLPYPKFKTAKGAVGEYNGKFMINQMVLRGASSATASNHSRHTYRNFFHPQAQWQFSGIRLAK</sequence>
<reference evidence="6 7" key="1">
    <citation type="submission" date="2019-01" db="EMBL/GenBank/DDBJ databases">
        <title>Genome sequence of the Antarctic species Gelidibacter gilvus ACAM 158(T).</title>
        <authorList>
            <person name="Bowman J.P."/>
        </authorList>
    </citation>
    <scope>NUCLEOTIDE SEQUENCE [LARGE SCALE GENOMIC DNA]</scope>
    <source>
        <strain evidence="6 7">IC158</strain>
    </source>
</reference>
<dbReference type="NCBIfam" id="TIGR03440">
    <property type="entry name" value="egtB_TIGR03440"/>
    <property type="match status" value="1"/>
</dbReference>
<dbReference type="InterPro" id="IPR042095">
    <property type="entry name" value="SUMF_sf"/>
</dbReference>
<dbReference type="InterPro" id="IPR005532">
    <property type="entry name" value="SUMF_dom"/>
</dbReference>
<evidence type="ECO:0000256" key="1">
    <source>
        <dbReference type="ARBA" id="ARBA00023002"/>
    </source>
</evidence>
<dbReference type="InterPro" id="IPR051043">
    <property type="entry name" value="Sulfatase_Mod_Factor_Kinase"/>
</dbReference>
<dbReference type="Pfam" id="PF03781">
    <property type="entry name" value="FGE-sulfatase"/>
    <property type="match status" value="1"/>
</dbReference>
<dbReference type="Proteomes" id="UP000289792">
    <property type="component" value="Unassembled WGS sequence"/>
</dbReference>
<dbReference type="Pfam" id="PF12867">
    <property type="entry name" value="DinB_2"/>
    <property type="match status" value="1"/>
</dbReference>
<dbReference type="Gene3D" id="3.90.1580.10">
    <property type="entry name" value="paralog of FGE (formylglycine-generating enzyme)"/>
    <property type="match status" value="2"/>
</dbReference>
<comment type="pathway">
    <text evidence="3">Amino-acid biosynthesis; ergothioneine biosynthesis.</text>
</comment>
<protein>
    <submittedName>
        <fullName evidence="6">Ergothioneine biosynthesis protein EgtB</fullName>
    </submittedName>
</protein>
<evidence type="ECO:0000256" key="2">
    <source>
        <dbReference type="ARBA" id="ARBA00023004"/>
    </source>
</evidence>
<keyword evidence="2" id="KW-0408">Iron</keyword>
<dbReference type="InterPro" id="IPR016187">
    <property type="entry name" value="CTDL_fold"/>
</dbReference>
<evidence type="ECO:0000259" key="5">
    <source>
        <dbReference type="Pfam" id="PF12867"/>
    </source>
</evidence>
<dbReference type="InterPro" id="IPR017806">
    <property type="entry name" value="EgtB"/>
</dbReference>
<dbReference type="SUPFAM" id="SSF56436">
    <property type="entry name" value="C-type lectin-like"/>
    <property type="match status" value="1"/>
</dbReference>
<dbReference type="AlphaFoldDB" id="A0A4Q0XHB3"/>
<evidence type="ECO:0000259" key="4">
    <source>
        <dbReference type="Pfam" id="PF03781"/>
    </source>
</evidence>
<dbReference type="PANTHER" id="PTHR23150">
    <property type="entry name" value="SULFATASE MODIFYING FACTOR 1, 2"/>
    <property type="match status" value="1"/>
</dbReference>
<keyword evidence="7" id="KW-1185">Reference proteome</keyword>
<dbReference type="GO" id="GO:0052699">
    <property type="term" value="P:ergothioneine biosynthetic process"/>
    <property type="evidence" value="ECO:0007669"/>
    <property type="project" value="InterPro"/>
</dbReference>
<feature type="domain" description="DinB-like" evidence="5">
    <location>
        <begin position="10"/>
        <end position="121"/>
    </location>
</feature>
<feature type="domain" description="Sulfatase-modifying factor enzyme-like" evidence="4">
    <location>
        <begin position="170"/>
        <end position="305"/>
    </location>
</feature>
<accession>A0A4Q0XHB3</accession>
<dbReference type="PANTHER" id="PTHR23150:SF36">
    <property type="entry name" value="HERCYNINE OXYGENASE"/>
    <property type="match status" value="1"/>
</dbReference>
<organism evidence="6 7">
    <name type="scientific">Gelidibacter gilvus</name>
    <dbReference type="NCBI Taxonomy" id="59602"/>
    <lineage>
        <taxon>Bacteria</taxon>
        <taxon>Pseudomonadati</taxon>
        <taxon>Bacteroidota</taxon>
        <taxon>Flavobacteriia</taxon>
        <taxon>Flavobacteriales</taxon>
        <taxon>Flavobacteriaceae</taxon>
        <taxon>Gelidibacter</taxon>
    </lineage>
</organism>
<dbReference type="InterPro" id="IPR024775">
    <property type="entry name" value="DinB-like"/>
</dbReference>
<keyword evidence="1" id="KW-0560">Oxidoreductase</keyword>
<name>A0A4Q0XHB3_9FLAO</name>
<dbReference type="EMBL" id="SDDZ01000004">
    <property type="protein sequence ID" value="RXJ50149.1"/>
    <property type="molecule type" value="Genomic_DNA"/>
</dbReference>
<dbReference type="RefSeq" id="WP_129017095.1">
    <property type="nucleotide sequence ID" value="NZ_SDDZ01000004.1"/>
</dbReference>
<gene>
    <name evidence="6" type="ORF">ESZ48_09195</name>
</gene>
<evidence type="ECO:0000256" key="3">
    <source>
        <dbReference type="ARBA" id="ARBA00037882"/>
    </source>
</evidence>